<evidence type="ECO:0008006" key="3">
    <source>
        <dbReference type="Google" id="ProtNLM"/>
    </source>
</evidence>
<gene>
    <name evidence="1" type="ORF">G5B17_04390</name>
</gene>
<dbReference type="EMBL" id="JAAITS010000008">
    <property type="protein sequence ID" value="NSG84686.1"/>
    <property type="molecule type" value="Genomic_DNA"/>
</dbReference>
<reference evidence="1 2" key="1">
    <citation type="journal article" date="2020" name="Cell Host Microbe">
        <title>Functional and Genomic Variation between Human-Derived Isolates of Lachnospiraceae Reveals Inter- and Intra-Species Diversity.</title>
        <authorList>
            <person name="Sorbara M.T."/>
            <person name="Littmann E.R."/>
            <person name="Fontana E."/>
            <person name="Moody T.U."/>
            <person name="Kohout C.E."/>
            <person name="Gjonbalaj M."/>
            <person name="Eaton V."/>
            <person name="Seok R."/>
            <person name="Leiner I.M."/>
            <person name="Pamer E.G."/>
        </authorList>
    </citation>
    <scope>NUCLEOTIDE SEQUENCE [LARGE SCALE GENOMIC DNA]</scope>
    <source>
        <strain evidence="1 2">MSK.17.74</strain>
    </source>
</reference>
<evidence type="ECO:0000313" key="2">
    <source>
        <dbReference type="Proteomes" id="UP001644719"/>
    </source>
</evidence>
<name>A0ABX2H5Q0_9FIRM</name>
<dbReference type="Proteomes" id="UP001644719">
    <property type="component" value="Unassembled WGS sequence"/>
</dbReference>
<protein>
    <recommendedName>
        <fullName evidence="3">Tat pathway signal sequence domain protein</fullName>
    </recommendedName>
</protein>
<organism evidence="1 2">
    <name type="scientific">Blautia faecis</name>
    <dbReference type="NCBI Taxonomy" id="871665"/>
    <lineage>
        <taxon>Bacteria</taxon>
        <taxon>Bacillati</taxon>
        <taxon>Bacillota</taxon>
        <taxon>Clostridia</taxon>
        <taxon>Lachnospirales</taxon>
        <taxon>Lachnospiraceae</taxon>
        <taxon>Blautia</taxon>
    </lineage>
</organism>
<comment type="caution">
    <text evidence="1">The sequence shown here is derived from an EMBL/GenBank/DDBJ whole genome shotgun (WGS) entry which is preliminary data.</text>
</comment>
<sequence length="192" mass="21253">MTNGEKYKKAFSVLQTSKGSLQEVENMAKLQKRTKMKTAAAVLAGCIILGGTGTAYAANVGGIQRTVQIWLHGDQTQATLDVSNDGTYTMEYYNEDGTLHQTGGGGVSIDADGTQRALTAEELMEEINSPDVEYKDDGSVWVYFRNQSIDITDKFDDNNVCFVKVTDGKETFYLTVKYRDGYTFSNDKYIEP</sequence>
<evidence type="ECO:0000313" key="1">
    <source>
        <dbReference type="EMBL" id="NSG84686.1"/>
    </source>
</evidence>
<proteinExistence type="predicted"/>
<keyword evidence="2" id="KW-1185">Reference proteome</keyword>
<accession>A0ABX2H5Q0</accession>